<evidence type="ECO:0000259" key="3">
    <source>
        <dbReference type="Pfam" id="PF13458"/>
    </source>
</evidence>
<dbReference type="InterPro" id="IPR028082">
    <property type="entry name" value="Peripla_BP_I"/>
</dbReference>
<protein>
    <submittedName>
        <fullName evidence="4">Extracellular ligand-binding receptor</fullName>
    </submittedName>
</protein>
<dbReference type="eggNOG" id="COG0683">
    <property type="taxonomic scope" value="Bacteria"/>
</dbReference>
<dbReference type="Pfam" id="PF13458">
    <property type="entry name" value="Peripla_BP_6"/>
    <property type="match status" value="1"/>
</dbReference>
<reference evidence="5" key="1">
    <citation type="submission" date="2009-12" db="EMBL/GenBank/DDBJ databases">
        <title>Complete sequence of Treponema primitia strain ZAS-2.</title>
        <authorList>
            <person name="Tetu S.G."/>
            <person name="Matson E."/>
            <person name="Ren Q."/>
            <person name="Seshadri R."/>
            <person name="Elbourne L."/>
            <person name="Hassan K.A."/>
            <person name="Durkin A."/>
            <person name="Radune D."/>
            <person name="Mohamoud Y."/>
            <person name="Shay R."/>
            <person name="Jin S."/>
            <person name="Zhang X."/>
            <person name="Lucey K."/>
            <person name="Ballor N.R."/>
            <person name="Ottesen E."/>
            <person name="Rosenthal R."/>
            <person name="Allen A."/>
            <person name="Leadbetter J.R."/>
            <person name="Paulsen I.T."/>
        </authorList>
    </citation>
    <scope>NUCLEOTIDE SEQUENCE [LARGE SCALE GENOMIC DNA]</scope>
    <source>
        <strain evidence="5">ATCC BAA-887 / DSM 12427 / ZAS-2</strain>
    </source>
</reference>
<evidence type="ECO:0000256" key="2">
    <source>
        <dbReference type="ARBA" id="ARBA00022729"/>
    </source>
</evidence>
<keyword evidence="5" id="KW-1185">Reference proteome</keyword>
<dbReference type="PANTHER" id="PTHR30483:SF6">
    <property type="entry name" value="PERIPLASMIC BINDING PROTEIN OF ABC TRANSPORTER FOR NATURAL AMINO ACIDS"/>
    <property type="match status" value="1"/>
</dbReference>
<comment type="similarity">
    <text evidence="1">Belongs to the leucine-binding protein family.</text>
</comment>
<feature type="domain" description="Leucine-binding protein" evidence="3">
    <location>
        <begin position="38"/>
        <end position="389"/>
    </location>
</feature>
<dbReference type="Gene3D" id="3.40.50.2300">
    <property type="match status" value="2"/>
</dbReference>
<sequence length="399" mass="43264">MNVAEMEEKMRRKGFLGALLIALAATALFIGCSKKEQTIKIGFNIPLTGDNPMVGEGSKNAGDIVLKALKAQGGLTVKGQKYPVEFIYVDNELKAESAVQAALRLIEQDKVLAVVGPQGSGRAIPAGQVNNDNRTPMISAWSTNPDTTLNRPYVFRACFLDPFQAPVAAKFAKEQFNVTKTAILYNLEDDYSKTLAELYRDSWQAANGPGSVVVFDSFGQRDQDFSAQLTRIVNSGAEMLYLPVYYNFVALIVPQAKDLGWNKPIMGADAWGSADLVPLSKGSVAGYYFTTHYAAAGAVGKTKEFIDEYNASYGYIPDDVAALTYDAVNIVLQAIQNAGLSGDLQKDRNAIKDAMAALRNYDGITGKMNFNVQGDPEKDAVVVRISEAGEFVYVTSLQP</sequence>
<name>F5YM73_TREPZ</name>
<keyword evidence="4" id="KW-0675">Receptor</keyword>
<dbReference type="KEGG" id="tpi:TREPR_0432"/>
<organism evidence="4 5">
    <name type="scientific">Treponema primitia (strain ATCC BAA-887 / DSM 12427 / ZAS-2)</name>
    <dbReference type="NCBI Taxonomy" id="545694"/>
    <lineage>
        <taxon>Bacteria</taxon>
        <taxon>Pseudomonadati</taxon>
        <taxon>Spirochaetota</taxon>
        <taxon>Spirochaetia</taxon>
        <taxon>Spirochaetales</taxon>
        <taxon>Treponemataceae</taxon>
        <taxon>Treponema</taxon>
    </lineage>
</organism>
<proteinExistence type="inferred from homology"/>
<dbReference type="PANTHER" id="PTHR30483">
    <property type="entry name" value="LEUCINE-SPECIFIC-BINDING PROTEIN"/>
    <property type="match status" value="1"/>
</dbReference>
<accession>F5YM73</accession>
<evidence type="ECO:0000256" key="1">
    <source>
        <dbReference type="ARBA" id="ARBA00010062"/>
    </source>
</evidence>
<reference evidence="4 5" key="2">
    <citation type="journal article" date="2011" name="ISME J.">
        <title>RNA-seq reveals cooperative metabolic interactions between two termite-gut spirochete species in co-culture.</title>
        <authorList>
            <person name="Rosenthal A.Z."/>
            <person name="Matson E.G."/>
            <person name="Eldar A."/>
            <person name="Leadbetter J.R."/>
        </authorList>
    </citation>
    <scope>NUCLEOTIDE SEQUENCE [LARGE SCALE GENOMIC DNA]</scope>
    <source>
        <strain evidence="5">ATCC BAA-887 / DSM 12427 / ZAS-2</strain>
    </source>
</reference>
<dbReference type="SUPFAM" id="SSF53822">
    <property type="entry name" value="Periplasmic binding protein-like I"/>
    <property type="match status" value="1"/>
</dbReference>
<dbReference type="CDD" id="cd06347">
    <property type="entry name" value="PBP1_ABC_LivK_ligand_binding-like"/>
    <property type="match status" value="1"/>
</dbReference>
<dbReference type="HOGENOM" id="CLU_027128_6_1_12"/>
<dbReference type="STRING" id="545694.TREPR_0432"/>
<dbReference type="Proteomes" id="UP000009223">
    <property type="component" value="Chromosome"/>
</dbReference>
<dbReference type="EMBL" id="CP001843">
    <property type="protein sequence ID" value="AEF85211.1"/>
    <property type="molecule type" value="Genomic_DNA"/>
</dbReference>
<gene>
    <name evidence="4" type="ordered locus">TREPR_0432</name>
</gene>
<dbReference type="InterPro" id="IPR051010">
    <property type="entry name" value="BCAA_transport"/>
</dbReference>
<dbReference type="AlphaFoldDB" id="F5YM73"/>
<keyword evidence="2" id="KW-0732">Signal</keyword>
<evidence type="ECO:0000313" key="5">
    <source>
        <dbReference type="Proteomes" id="UP000009223"/>
    </source>
</evidence>
<evidence type="ECO:0000313" key="4">
    <source>
        <dbReference type="EMBL" id="AEF85211.1"/>
    </source>
</evidence>
<dbReference type="InterPro" id="IPR028081">
    <property type="entry name" value="Leu-bd"/>
</dbReference>